<dbReference type="InterPro" id="IPR016447">
    <property type="entry name" value="Translocation_assoc_membrane"/>
</dbReference>
<evidence type="ECO:0000256" key="8">
    <source>
        <dbReference type="ARBA" id="ARBA00023136"/>
    </source>
</evidence>
<dbReference type="Ensembl" id="ENSSFAT00005054289.1">
    <property type="protein sequence ID" value="ENSSFAP00005052627.1"/>
    <property type="gene ID" value="ENSSFAG00005025183.1"/>
</dbReference>
<reference evidence="14" key="1">
    <citation type="submission" date="2019-06" db="EMBL/GenBank/DDBJ databases">
        <authorList>
            <consortium name="Wellcome Sanger Institute Data Sharing"/>
        </authorList>
    </citation>
    <scope>NUCLEOTIDE SEQUENCE [LARGE SCALE GENOMIC DNA]</scope>
</reference>
<feature type="transmembrane region" description="Helical" evidence="12">
    <location>
        <begin position="165"/>
        <end position="188"/>
    </location>
</feature>
<evidence type="ECO:0000256" key="1">
    <source>
        <dbReference type="ARBA" id="ARBA00004141"/>
    </source>
</evidence>
<dbReference type="GO" id="GO:0005789">
    <property type="term" value="C:endoplasmic reticulum membrane"/>
    <property type="evidence" value="ECO:0007669"/>
    <property type="project" value="TreeGrafter"/>
</dbReference>
<evidence type="ECO:0000313" key="14">
    <source>
        <dbReference type="Ensembl" id="ENSSFAP00005052627.1"/>
    </source>
</evidence>
<keyword evidence="8 10" id="KW-0472">Membrane</keyword>
<dbReference type="Proteomes" id="UP000472267">
    <property type="component" value="Chromosome 20"/>
</dbReference>
<protein>
    <recommendedName>
        <fullName evidence="9">Translocating chain-associated membrane protein</fullName>
    </recommendedName>
</protein>
<proteinExistence type="inferred from homology"/>
<sequence length="374" mass="43636">MGFRKKNKSPPVLSHEFVIQNHADMVSCLAMIILLGLMFEVTAKFAIMFITVQYNVTQWSFEGFQPYEKSEPVNLYQYGPKDVATVFFYLLIAVILHALIQEYILDKMNRRLHLSKTKHSKFNESGQLAAFYLFSFIWGCSILTAEDFATNPTFLWEGYPHTHMVFQVKFFYICQIAYWLHALPELYFQKVRKEDIPRQLYYICLYVVHITGAYVLNLHRLGLVLLVPHYLVELLFHASRLFYFSDENKQKGFTLWALLFVIARLLTLTLSVLTFGFGLPRTENQGFSLAEGNFNVLTVRMTCLAAICLTQAWMMWKFINFQLKKWREHSQNQASKKKTVSPKSKPHKREPARGEEARLILSAAVCHHLLDVYI</sequence>
<dbReference type="SMART" id="SM00724">
    <property type="entry name" value="TLC"/>
    <property type="match status" value="1"/>
</dbReference>
<keyword evidence="3 9" id="KW-0813">Transport</keyword>
<dbReference type="AlphaFoldDB" id="A0A672JHJ2"/>
<reference evidence="14" key="3">
    <citation type="submission" date="2025-09" db="UniProtKB">
        <authorList>
            <consortium name="Ensembl"/>
        </authorList>
    </citation>
    <scope>IDENTIFICATION</scope>
</reference>
<feature type="transmembrane region" description="Helical" evidence="12">
    <location>
        <begin position="223"/>
        <end position="243"/>
    </location>
</feature>
<gene>
    <name evidence="14" type="primary">zgc:113278</name>
</gene>
<keyword evidence="6 12" id="KW-1133">Transmembrane helix</keyword>
<keyword evidence="4 10" id="KW-0812">Transmembrane</keyword>
<evidence type="ECO:0000313" key="15">
    <source>
        <dbReference type="Proteomes" id="UP000472267"/>
    </source>
</evidence>
<evidence type="ECO:0000259" key="13">
    <source>
        <dbReference type="PROSITE" id="PS50922"/>
    </source>
</evidence>
<name>A0A672JHJ2_SALFA</name>
<feature type="compositionally biased region" description="Basic residues" evidence="11">
    <location>
        <begin position="335"/>
        <end position="348"/>
    </location>
</feature>
<evidence type="ECO:0000256" key="11">
    <source>
        <dbReference type="SAM" id="MobiDB-lite"/>
    </source>
</evidence>
<feature type="transmembrane region" description="Helical" evidence="12">
    <location>
        <begin position="297"/>
        <end position="316"/>
    </location>
</feature>
<feature type="domain" description="TLC" evidence="13">
    <location>
        <begin position="120"/>
        <end position="329"/>
    </location>
</feature>
<evidence type="ECO:0000256" key="6">
    <source>
        <dbReference type="ARBA" id="ARBA00022989"/>
    </source>
</evidence>
<evidence type="ECO:0000256" key="12">
    <source>
        <dbReference type="SAM" id="Phobius"/>
    </source>
</evidence>
<keyword evidence="5 9" id="KW-0653">Protein transport</keyword>
<reference evidence="14" key="2">
    <citation type="submission" date="2025-08" db="UniProtKB">
        <authorList>
            <consortium name="Ensembl"/>
        </authorList>
    </citation>
    <scope>IDENTIFICATION</scope>
</reference>
<feature type="transmembrane region" description="Helical" evidence="12">
    <location>
        <begin position="29"/>
        <end position="52"/>
    </location>
</feature>
<feature type="region of interest" description="Disordered" evidence="11">
    <location>
        <begin position="332"/>
        <end position="355"/>
    </location>
</feature>
<dbReference type="InterPro" id="IPR006634">
    <property type="entry name" value="TLC-dom"/>
</dbReference>
<feature type="transmembrane region" description="Helical" evidence="12">
    <location>
        <begin position="255"/>
        <end position="277"/>
    </location>
</feature>
<dbReference type="PROSITE" id="PS50922">
    <property type="entry name" value="TLC"/>
    <property type="match status" value="1"/>
</dbReference>
<feature type="transmembrane region" description="Helical" evidence="12">
    <location>
        <begin position="200"/>
        <end position="217"/>
    </location>
</feature>
<dbReference type="GO" id="GO:0045048">
    <property type="term" value="P:protein insertion into ER membrane"/>
    <property type="evidence" value="ECO:0007669"/>
    <property type="project" value="TreeGrafter"/>
</dbReference>
<feature type="transmembrane region" description="Helical" evidence="12">
    <location>
        <begin position="126"/>
        <end position="145"/>
    </location>
</feature>
<keyword evidence="7 9" id="KW-0811">Translocation</keyword>
<dbReference type="PANTHER" id="PTHR12371:SF10">
    <property type="entry name" value="TRANSLOCATING CHAIN-ASSOCIATED MEMBRANE PROTEIN"/>
    <property type="match status" value="1"/>
</dbReference>
<comment type="subcellular location">
    <subcellularLocation>
        <location evidence="1">Membrane</location>
        <topology evidence="1">Multi-pass membrane protein</topology>
    </subcellularLocation>
</comment>
<feature type="transmembrane region" description="Helical" evidence="12">
    <location>
        <begin position="86"/>
        <end position="105"/>
    </location>
</feature>
<evidence type="ECO:0000256" key="3">
    <source>
        <dbReference type="ARBA" id="ARBA00022448"/>
    </source>
</evidence>
<evidence type="ECO:0000256" key="10">
    <source>
        <dbReference type="PROSITE-ProRule" id="PRU00205"/>
    </source>
</evidence>
<keyword evidence="15" id="KW-1185">Reference proteome</keyword>
<organism evidence="14 15">
    <name type="scientific">Salarias fasciatus</name>
    <name type="common">Jewelled blenny</name>
    <name type="synonym">Blennius fasciatus</name>
    <dbReference type="NCBI Taxonomy" id="181472"/>
    <lineage>
        <taxon>Eukaryota</taxon>
        <taxon>Metazoa</taxon>
        <taxon>Chordata</taxon>
        <taxon>Craniata</taxon>
        <taxon>Vertebrata</taxon>
        <taxon>Euteleostomi</taxon>
        <taxon>Actinopterygii</taxon>
        <taxon>Neopterygii</taxon>
        <taxon>Teleostei</taxon>
        <taxon>Neoteleostei</taxon>
        <taxon>Acanthomorphata</taxon>
        <taxon>Ovalentaria</taxon>
        <taxon>Blenniimorphae</taxon>
        <taxon>Blenniiformes</taxon>
        <taxon>Blennioidei</taxon>
        <taxon>Blenniidae</taxon>
        <taxon>Salariinae</taxon>
        <taxon>Salarias</taxon>
    </lineage>
</organism>
<accession>A0A672JHJ2</accession>
<evidence type="ECO:0000256" key="5">
    <source>
        <dbReference type="ARBA" id="ARBA00022927"/>
    </source>
</evidence>
<evidence type="ECO:0000256" key="7">
    <source>
        <dbReference type="ARBA" id="ARBA00023010"/>
    </source>
</evidence>
<dbReference type="Pfam" id="PF03798">
    <property type="entry name" value="TRAM_LAG1_CLN8"/>
    <property type="match status" value="1"/>
</dbReference>
<comment type="similarity">
    <text evidence="2 9">Belongs to the TRAM family.</text>
</comment>
<dbReference type="OMA" id="HYICLYT"/>
<evidence type="ECO:0000256" key="2">
    <source>
        <dbReference type="ARBA" id="ARBA00005999"/>
    </source>
</evidence>
<dbReference type="PANTHER" id="PTHR12371">
    <property type="entry name" value="TRANSLOCATION ASSOCIATED MEMBRANE PROTEIN"/>
    <property type="match status" value="1"/>
</dbReference>
<dbReference type="InParanoid" id="A0A672JHJ2"/>
<dbReference type="PIRSF" id="PIRSF005449">
    <property type="entry name" value="Translocation_assoc_membrane"/>
    <property type="match status" value="1"/>
</dbReference>
<evidence type="ECO:0000256" key="4">
    <source>
        <dbReference type="ARBA" id="ARBA00022692"/>
    </source>
</evidence>
<evidence type="ECO:0000256" key="9">
    <source>
        <dbReference type="PIRNR" id="PIRNR005449"/>
    </source>
</evidence>
<dbReference type="GO" id="GO:0006616">
    <property type="term" value="P:SRP-dependent cotranslational protein targeting to membrane, translocation"/>
    <property type="evidence" value="ECO:0007669"/>
    <property type="project" value="InterPro"/>
</dbReference>